<comment type="caution">
    <text evidence="2">The sequence shown here is derived from an EMBL/GenBank/DDBJ whole genome shotgun (WGS) entry which is preliminary data.</text>
</comment>
<feature type="region of interest" description="Disordered" evidence="1">
    <location>
        <begin position="174"/>
        <end position="194"/>
    </location>
</feature>
<keyword evidence="3" id="KW-1185">Reference proteome</keyword>
<accession>A0ABQ7EJ55</accession>
<sequence>MEAGKAFHEEYKVKKKRQLLPYAAWMFVEEVMELVELKPLKISILGLPRVNDRLPEQRKMLTISVELVALSLIIMDEPTSGMQGLPPLLFLGHHIFKSVDEICPWNTLLLSPETRIHLTNHLWINASMQLLLMKRGGLPKGFRTDTILPPLFQSLVFVVTRFWSKDAVAGRTSASKVSSSDQGSNPGGGGSYSSISAGLSPRDGGLLSSVAPGCVTGKGRLTQLCRRRLLFPKGGGYQSSALSACSSMAMTITREESKVCRLWIHSRVGDWVIRISSRCVRLMFSVEGSPLVKVCAALSSNVAPC</sequence>
<protein>
    <recommendedName>
        <fullName evidence="4">ABC transporter domain-containing protein</fullName>
    </recommendedName>
</protein>
<evidence type="ECO:0008006" key="4">
    <source>
        <dbReference type="Google" id="ProtNLM"/>
    </source>
</evidence>
<evidence type="ECO:0000313" key="2">
    <source>
        <dbReference type="EMBL" id="KAF3597273.1"/>
    </source>
</evidence>
<reference evidence="2 3" key="1">
    <citation type="journal article" date="2020" name="BMC Genomics">
        <title>Intraspecific diversification of the crop wild relative Brassica cretica Lam. using demographic model selection.</title>
        <authorList>
            <person name="Kioukis A."/>
            <person name="Michalopoulou V.A."/>
            <person name="Briers L."/>
            <person name="Pirintsos S."/>
            <person name="Studholme D.J."/>
            <person name="Pavlidis P."/>
            <person name="Sarris P.F."/>
        </authorList>
    </citation>
    <scope>NUCLEOTIDE SEQUENCE [LARGE SCALE GENOMIC DNA]</scope>
    <source>
        <strain evidence="3">cv. PFS-1207/04</strain>
    </source>
</reference>
<evidence type="ECO:0000313" key="3">
    <source>
        <dbReference type="Proteomes" id="UP000266723"/>
    </source>
</evidence>
<dbReference type="Proteomes" id="UP000266723">
    <property type="component" value="Unassembled WGS sequence"/>
</dbReference>
<dbReference type="PANTHER" id="PTHR48040">
    <property type="entry name" value="PLEIOTROPIC DRUG RESISTANCE PROTEIN 1-LIKE ISOFORM X1"/>
    <property type="match status" value="1"/>
</dbReference>
<gene>
    <name evidence="2" type="ORF">DY000_02026337</name>
</gene>
<proteinExistence type="predicted"/>
<dbReference type="EMBL" id="QGKV02000299">
    <property type="protein sequence ID" value="KAF3597273.1"/>
    <property type="molecule type" value="Genomic_DNA"/>
</dbReference>
<evidence type="ECO:0000256" key="1">
    <source>
        <dbReference type="SAM" id="MobiDB-lite"/>
    </source>
</evidence>
<dbReference type="PANTHER" id="PTHR48040:SF60">
    <property type="entry name" value="ABC TRANSPORTER DOMAIN-CONTAINING PROTEIN"/>
    <property type="match status" value="1"/>
</dbReference>
<name>A0ABQ7EJ55_BRACR</name>
<organism evidence="2 3">
    <name type="scientific">Brassica cretica</name>
    <name type="common">Mustard</name>
    <dbReference type="NCBI Taxonomy" id="69181"/>
    <lineage>
        <taxon>Eukaryota</taxon>
        <taxon>Viridiplantae</taxon>
        <taxon>Streptophyta</taxon>
        <taxon>Embryophyta</taxon>
        <taxon>Tracheophyta</taxon>
        <taxon>Spermatophyta</taxon>
        <taxon>Magnoliopsida</taxon>
        <taxon>eudicotyledons</taxon>
        <taxon>Gunneridae</taxon>
        <taxon>Pentapetalae</taxon>
        <taxon>rosids</taxon>
        <taxon>malvids</taxon>
        <taxon>Brassicales</taxon>
        <taxon>Brassicaceae</taxon>
        <taxon>Brassiceae</taxon>
        <taxon>Brassica</taxon>
    </lineage>
</organism>